<accession>A0A1X2GEA5</accession>
<dbReference type="EMBL" id="MCGT01000019">
    <property type="protein sequence ID" value="ORX51874.1"/>
    <property type="molecule type" value="Genomic_DNA"/>
</dbReference>
<dbReference type="Proteomes" id="UP000242146">
    <property type="component" value="Unassembled WGS sequence"/>
</dbReference>
<reference evidence="1 2" key="1">
    <citation type="submission" date="2016-07" db="EMBL/GenBank/DDBJ databases">
        <title>Pervasive Adenine N6-methylation of Active Genes in Fungi.</title>
        <authorList>
            <consortium name="DOE Joint Genome Institute"/>
            <person name="Mondo S.J."/>
            <person name="Dannebaum R.O."/>
            <person name="Kuo R.C."/>
            <person name="Labutti K."/>
            <person name="Haridas S."/>
            <person name="Kuo A."/>
            <person name="Salamov A."/>
            <person name="Ahrendt S.R."/>
            <person name="Lipzen A."/>
            <person name="Sullivan W."/>
            <person name="Andreopoulos W.B."/>
            <person name="Clum A."/>
            <person name="Lindquist E."/>
            <person name="Daum C."/>
            <person name="Ramamoorthy G.K."/>
            <person name="Gryganskyi A."/>
            <person name="Culley D."/>
            <person name="Magnuson J.K."/>
            <person name="James T.Y."/>
            <person name="O'Malley M.A."/>
            <person name="Stajich J.E."/>
            <person name="Spatafora J.W."/>
            <person name="Visel A."/>
            <person name="Grigoriev I.V."/>
        </authorList>
    </citation>
    <scope>NUCLEOTIDE SEQUENCE [LARGE SCALE GENOMIC DNA]</scope>
    <source>
        <strain evidence="1 2">NRRL 3301</strain>
    </source>
</reference>
<sequence length="219" mass="25103">MLCAYVQDFGNHRAELLRKGIGPRCRAHRAFRLRTLISRTDKPTEKELKKWVNFAYFKLSGQDTANKPAYTHQPWVRLVTRVVEITSLGPQPDTFESLKTKFYECLPVMYKLLEELEACNTAQTGQLCEWVIVARADAKYCRESLNTVDGFDDLGRREKAWVHRATLKFMNHPTLPQIIGSHVENDMRQAMVALIRSTHIQVSMSHLNSLLGESGQNTP</sequence>
<protein>
    <submittedName>
        <fullName evidence="1">Uncharacterized protein</fullName>
    </submittedName>
</protein>
<proteinExistence type="predicted"/>
<comment type="caution">
    <text evidence="1">The sequence shown here is derived from an EMBL/GenBank/DDBJ whole genome shotgun (WGS) entry which is preliminary data.</text>
</comment>
<organism evidence="1 2">
    <name type="scientific">Hesseltinella vesiculosa</name>
    <dbReference type="NCBI Taxonomy" id="101127"/>
    <lineage>
        <taxon>Eukaryota</taxon>
        <taxon>Fungi</taxon>
        <taxon>Fungi incertae sedis</taxon>
        <taxon>Mucoromycota</taxon>
        <taxon>Mucoromycotina</taxon>
        <taxon>Mucoromycetes</taxon>
        <taxon>Mucorales</taxon>
        <taxon>Cunninghamellaceae</taxon>
        <taxon>Hesseltinella</taxon>
    </lineage>
</organism>
<gene>
    <name evidence="1" type="ORF">DM01DRAFT_1063564</name>
</gene>
<evidence type="ECO:0000313" key="2">
    <source>
        <dbReference type="Proteomes" id="UP000242146"/>
    </source>
</evidence>
<keyword evidence="2" id="KW-1185">Reference proteome</keyword>
<name>A0A1X2GEA5_9FUNG</name>
<dbReference type="AlphaFoldDB" id="A0A1X2GEA5"/>
<evidence type="ECO:0000313" key="1">
    <source>
        <dbReference type="EMBL" id="ORX51874.1"/>
    </source>
</evidence>